<dbReference type="AlphaFoldDB" id="I7M4Q9"/>
<dbReference type="InterPro" id="IPR000195">
    <property type="entry name" value="Rab-GAP-TBC_dom"/>
</dbReference>
<gene>
    <name evidence="2" type="ORF">TTHERM_00527160</name>
</gene>
<name>I7M4Q9_TETTS</name>
<dbReference type="OrthoDB" id="313278at2759"/>
<organism evidence="2 3">
    <name type="scientific">Tetrahymena thermophila (strain SB210)</name>
    <dbReference type="NCBI Taxonomy" id="312017"/>
    <lineage>
        <taxon>Eukaryota</taxon>
        <taxon>Sar</taxon>
        <taxon>Alveolata</taxon>
        <taxon>Ciliophora</taxon>
        <taxon>Intramacronucleata</taxon>
        <taxon>Oligohymenophorea</taxon>
        <taxon>Hymenostomatida</taxon>
        <taxon>Tetrahymenina</taxon>
        <taxon>Tetrahymenidae</taxon>
        <taxon>Tetrahymena</taxon>
    </lineage>
</organism>
<reference evidence="3" key="1">
    <citation type="journal article" date="2006" name="PLoS Biol.">
        <title>Macronuclear genome sequence of the ciliate Tetrahymena thermophila, a model eukaryote.</title>
        <authorList>
            <person name="Eisen J.A."/>
            <person name="Coyne R.S."/>
            <person name="Wu M."/>
            <person name="Wu D."/>
            <person name="Thiagarajan M."/>
            <person name="Wortman J.R."/>
            <person name="Badger J.H."/>
            <person name="Ren Q."/>
            <person name="Amedeo P."/>
            <person name="Jones K.M."/>
            <person name="Tallon L.J."/>
            <person name="Delcher A.L."/>
            <person name="Salzberg S.L."/>
            <person name="Silva J.C."/>
            <person name="Haas B.J."/>
            <person name="Majoros W.H."/>
            <person name="Farzad M."/>
            <person name="Carlton J.M."/>
            <person name="Smith R.K. Jr."/>
            <person name="Garg J."/>
            <person name="Pearlman R.E."/>
            <person name="Karrer K.M."/>
            <person name="Sun L."/>
            <person name="Manning G."/>
            <person name="Elde N.C."/>
            <person name="Turkewitz A.P."/>
            <person name="Asai D.J."/>
            <person name="Wilkes D.E."/>
            <person name="Wang Y."/>
            <person name="Cai H."/>
            <person name="Collins K."/>
            <person name="Stewart B.A."/>
            <person name="Lee S.R."/>
            <person name="Wilamowska K."/>
            <person name="Weinberg Z."/>
            <person name="Ruzzo W.L."/>
            <person name="Wloga D."/>
            <person name="Gaertig J."/>
            <person name="Frankel J."/>
            <person name="Tsao C.-C."/>
            <person name="Gorovsky M.A."/>
            <person name="Keeling P.J."/>
            <person name="Waller R.F."/>
            <person name="Patron N.J."/>
            <person name="Cherry J.M."/>
            <person name="Stover N.A."/>
            <person name="Krieger C.J."/>
            <person name="del Toro C."/>
            <person name="Ryder H.F."/>
            <person name="Williamson S.C."/>
            <person name="Barbeau R.A."/>
            <person name="Hamilton E.P."/>
            <person name="Orias E."/>
        </authorList>
    </citation>
    <scope>NUCLEOTIDE SEQUENCE [LARGE SCALE GENOMIC DNA]</scope>
    <source>
        <strain evidence="3">SB210</strain>
    </source>
</reference>
<dbReference type="GeneID" id="7839269"/>
<sequence length="541" mass="64091">MKMNFDSKPNQVAHKQNMEKLQPKNDFQNLNESVMTMSMYKEEMVSVLDIPYEESEVIQETVRSYAKQVPKSPIKRNLNINIGEKSIKEFSFADQSGVLKNIGNNSNSSKKFCKEVGDEYDQMNISPRQIKKQGKVNKFIQLNENVEPKPGIHALQKQTNSRLFDDRDDYFHTLQSISPRNDQILNTQSQERSFVSQISYYSYTQPYNQYDKENAHSGYISYSNIRPKKSLLNSFQRISQKWLVNTKQLYNETFNNRKRCKCDINLTEGETCSQAIAWLKQQYRNNDFQKMKEQYKSLLQMKEIYQQYKHQIDLDAVRTYPSSGLFHEGAPLCQSLKNVLYAFSVYDIQVGYVQGINFIVGLMLYHAEEYIAFWLTCMIFESLEMRDIYLPQLPGIKKHTYLIEFLMWKHTPYIHQIFFDNDIKIEQICQSWIISLCGILIPLDQMTQFVDKLLKEGWSFFYRFVITYILFHEDDILKQEVPEDVVALLTSQSYQLEFQTREEGIQWDQLMKSALNIKVNESIIRELHEKFDIELKDFRRE</sequence>
<dbReference type="InterPro" id="IPR035969">
    <property type="entry name" value="Rab-GAP_TBC_sf"/>
</dbReference>
<dbReference type="GO" id="GO:0005096">
    <property type="term" value="F:GTPase activator activity"/>
    <property type="evidence" value="ECO:0007669"/>
    <property type="project" value="TreeGrafter"/>
</dbReference>
<keyword evidence="3" id="KW-1185">Reference proteome</keyword>
<dbReference type="KEGG" id="tet:TTHERM_00527160"/>
<proteinExistence type="predicted"/>
<dbReference type="Pfam" id="PF00566">
    <property type="entry name" value="RabGAP-TBC"/>
    <property type="match status" value="1"/>
</dbReference>
<dbReference type="SMART" id="SM00164">
    <property type="entry name" value="TBC"/>
    <property type="match status" value="1"/>
</dbReference>
<dbReference type="InParanoid" id="I7M4Q9"/>
<dbReference type="Proteomes" id="UP000009168">
    <property type="component" value="Unassembled WGS sequence"/>
</dbReference>
<dbReference type="eggNOG" id="KOG4436">
    <property type="taxonomic scope" value="Eukaryota"/>
</dbReference>
<dbReference type="InterPro" id="IPR050302">
    <property type="entry name" value="Rab_GAP_TBC_domain"/>
</dbReference>
<dbReference type="PANTHER" id="PTHR47219:SF9">
    <property type="entry name" value="GTPASE ACTIVATING PROTEIN AND CENTROSOME-ASSOCIATED, ISOFORM B"/>
    <property type="match status" value="1"/>
</dbReference>
<evidence type="ECO:0000313" key="3">
    <source>
        <dbReference type="Proteomes" id="UP000009168"/>
    </source>
</evidence>
<dbReference type="PANTHER" id="PTHR47219">
    <property type="entry name" value="RAB GTPASE-ACTIVATING PROTEIN 1-LIKE"/>
    <property type="match status" value="1"/>
</dbReference>
<dbReference type="GO" id="GO:0031267">
    <property type="term" value="F:small GTPase binding"/>
    <property type="evidence" value="ECO:0007669"/>
    <property type="project" value="TreeGrafter"/>
</dbReference>
<evidence type="ECO:0000259" key="1">
    <source>
        <dbReference type="PROSITE" id="PS50086"/>
    </source>
</evidence>
<feature type="domain" description="Rab-GAP TBC" evidence="1">
    <location>
        <begin position="278"/>
        <end position="457"/>
    </location>
</feature>
<protein>
    <submittedName>
        <fullName evidence="2">Rab-GTPase-TBC domain protein</fullName>
    </submittedName>
</protein>
<evidence type="ECO:0000313" key="2">
    <source>
        <dbReference type="EMBL" id="EAS07879.2"/>
    </source>
</evidence>
<dbReference type="PROSITE" id="PS50086">
    <property type="entry name" value="TBC_RABGAP"/>
    <property type="match status" value="1"/>
</dbReference>
<dbReference type="SUPFAM" id="SSF47923">
    <property type="entry name" value="Ypt/Rab-GAP domain of gyp1p"/>
    <property type="match status" value="2"/>
</dbReference>
<dbReference type="EMBL" id="GG662209">
    <property type="protein sequence ID" value="EAS07879.2"/>
    <property type="molecule type" value="Genomic_DNA"/>
</dbReference>
<dbReference type="Gene3D" id="1.10.8.270">
    <property type="entry name" value="putative rabgap domain of human tbc1 domain family member 14 like domains"/>
    <property type="match status" value="1"/>
</dbReference>
<dbReference type="Gene3D" id="1.10.472.80">
    <property type="entry name" value="Ypt/Rab-GAP domain of gyp1p, domain 3"/>
    <property type="match status" value="1"/>
</dbReference>
<dbReference type="RefSeq" id="XP_001028121.2">
    <property type="nucleotide sequence ID" value="XM_001028121.3"/>
</dbReference>
<accession>I7M4Q9</accession>